<evidence type="ECO:0000259" key="1">
    <source>
        <dbReference type="Pfam" id="PF07398"/>
    </source>
</evidence>
<dbReference type="AlphaFoldDB" id="A0A2T0T4N5"/>
<comment type="caution">
    <text evidence="2">The sequence shown here is derived from an EMBL/GenBank/DDBJ whole genome shotgun (WGS) entry which is preliminary data.</text>
</comment>
<feature type="domain" description="MDMPI C-terminal" evidence="1">
    <location>
        <begin position="19"/>
        <end position="110"/>
    </location>
</feature>
<reference evidence="2 3" key="1">
    <citation type="submission" date="2018-03" db="EMBL/GenBank/DDBJ databases">
        <title>Genomic Encyclopedia of Archaeal and Bacterial Type Strains, Phase II (KMG-II): from individual species to whole genera.</title>
        <authorList>
            <person name="Goeker M."/>
        </authorList>
    </citation>
    <scope>NUCLEOTIDE SEQUENCE [LARGE SCALE GENOMIC DNA]</scope>
    <source>
        <strain evidence="2 3">DSM 44720</strain>
    </source>
</reference>
<protein>
    <submittedName>
        <fullName evidence="2">MDMPI-like protein</fullName>
    </submittedName>
</protein>
<accession>A0A2T0T4N5</accession>
<organism evidence="2 3">
    <name type="scientific">Umezawaea tangerina</name>
    <dbReference type="NCBI Taxonomy" id="84725"/>
    <lineage>
        <taxon>Bacteria</taxon>
        <taxon>Bacillati</taxon>
        <taxon>Actinomycetota</taxon>
        <taxon>Actinomycetes</taxon>
        <taxon>Pseudonocardiales</taxon>
        <taxon>Pseudonocardiaceae</taxon>
        <taxon>Umezawaea</taxon>
    </lineage>
</organism>
<dbReference type="Proteomes" id="UP000239494">
    <property type="component" value="Unassembled WGS sequence"/>
</dbReference>
<dbReference type="EMBL" id="PVTF01000006">
    <property type="protein sequence ID" value="PRY40636.1"/>
    <property type="molecule type" value="Genomic_DNA"/>
</dbReference>
<gene>
    <name evidence="2" type="ORF">CLV43_106377</name>
</gene>
<evidence type="ECO:0000313" key="3">
    <source>
        <dbReference type="Proteomes" id="UP000239494"/>
    </source>
</evidence>
<dbReference type="Pfam" id="PF07398">
    <property type="entry name" value="MDMPI_C"/>
    <property type="match status" value="1"/>
</dbReference>
<keyword evidence="3" id="KW-1185">Reference proteome</keyword>
<evidence type="ECO:0000313" key="2">
    <source>
        <dbReference type="EMBL" id="PRY40636.1"/>
    </source>
</evidence>
<dbReference type="GO" id="GO:0005886">
    <property type="term" value="C:plasma membrane"/>
    <property type="evidence" value="ECO:0007669"/>
    <property type="project" value="TreeGrafter"/>
</dbReference>
<dbReference type="PANTHER" id="PTHR40758">
    <property type="entry name" value="CONSERVED PROTEIN"/>
    <property type="match status" value="1"/>
</dbReference>
<name>A0A2T0T4N5_9PSEU</name>
<sequence>MHTYDAQVTAGVPRPLPEEVALDGVEEFQETCCSTTIAWPHEPAVVHYHAIEGESWRLRLSDKGAWVDRLAATDEVADMSATATASDLVLSFYDRVPVDRLKVAGDPRILDQLIEWVPE</sequence>
<dbReference type="InterPro" id="IPR010872">
    <property type="entry name" value="MDMPI_C-term_domain"/>
</dbReference>
<proteinExistence type="predicted"/>
<dbReference type="PANTHER" id="PTHR40758:SF1">
    <property type="entry name" value="CONSERVED PROTEIN"/>
    <property type="match status" value="1"/>
</dbReference>